<dbReference type="AlphaFoldDB" id="A0A2Z5GAH2"/>
<organism evidence="3 4">
    <name type="scientific">Acidisarcina polymorpha</name>
    <dbReference type="NCBI Taxonomy" id="2211140"/>
    <lineage>
        <taxon>Bacteria</taxon>
        <taxon>Pseudomonadati</taxon>
        <taxon>Acidobacteriota</taxon>
        <taxon>Terriglobia</taxon>
        <taxon>Terriglobales</taxon>
        <taxon>Acidobacteriaceae</taxon>
        <taxon>Acidisarcina</taxon>
    </lineage>
</organism>
<reference evidence="3 4" key="1">
    <citation type="journal article" date="2018" name="Front. Microbiol.">
        <title>Hydrolytic Capabilities as a Key to Environmental Success: Chitinolytic and Cellulolytic Acidobacteria From Acidic Sub-arctic Soils and Boreal Peatlands.</title>
        <authorList>
            <person name="Belova S.E."/>
            <person name="Ravin N.V."/>
            <person name="Pankratov T.A."/>
            <person name="Rakitin A.L."/>
            <person name="Ivanova A.A."/>
            <person name="Beletsky A.V."/>
            <person name="Mardanov A.V."/>
            <person name="Sinninghe Damste J.S."/>
            <person name="Dedysh S.N."/>
        </authorList>
    </citation>
    <scope>NUCLEOTIDE SEQUENCE [LARGE SCALE GENOMIC DNA]</scope>
    <source>
        <strain evidence="3 4">SBC82</strain>
    </source>
</reference>
<dbReference type="PROSITE" id="PS51898">
    <property type="entry name" value="TYR_RECOMBINASE"/>
    <property type="match status" value="1"/>
</dbReference>
<dbReference type="KEGG" id="abas:ACPOL_6361"/>
<dbReference type="GO" id="GO:0006310">
    <property type="term" value="P:DNA recombination"/>
    <property type="evidence" value="ECO:0007669"/>
    <property type="project" value="UniProtKB-KW"/>
</dbReference>
<dbReference type="InterPro" id="IPR050090">
    <property type="entry name" value="Tyrosine_recombinase_XerCD"/>
</dbReference>
<dbReference type="PANTHER" id="PTHR30349">
    <property type="entry name" value="PHAGE INTEGRASE-RELATED"/>
    <property type="match status" value="1"/>
</dbReference>
<dbReference type="PANTHER" id="PTHR30349:SF90">
    <property type="entry name" value="TYROSINE RECOMBINASE XERD"/>
    <property type="match status" value="1"/>
</dbReference>
<evidence type="ECO:0000313" key="4">
    <source>
        <dbReference type="Proteomes" id="UP000253606"/>
    </source>
</evidence>
<dbReference type="InterPro" id="IPR011010">
    <property type="entry name" value="DNA_brk_join_enz"/>
</dbReference>
<dbReference type="Proteomes" id="UP000253606">
    <property type="component" value="Chromosome"/>
</dbReference>
<dbReference type="Gene3D" id="1.10.443.10">
    <property type="entry name" value="Intergrase catalytic core"/>
    <property type="match status" value="1"/>
</dbReference>
<evidence type="ECO:0000256" key="1">
    <source>
        <dbReference type="ARBA" id="ARBA00023172"/>
    </source>
</evidence>
<keyword evidence="1" id="KW-0233">DNA recombination</keyword>
<keyword evidence="4" id="KW-1185">Reference proteome</keyword>
<dbReference type="EMBL" id="CP030840">
    <property type="protein sequence ID" value="AXC15595.1"/>
    <property type="molecule type" value="Genomic_DNA"/>
</dbReference>
<accession>A0A2Z5GAH2</accession>
<protein>
    <submittedName>
        <fullName evidence="3">Mobile element protein</fullName>
    </submittedName>
</protein>
<feature type="domain" description="Tyr recombinase" evidence="2">
    <location>
        <begin position="1"/>
        <end position="171"/>
    </location>
</feature>
<dbReference type="SUPFAM" id="SSF56349">
    <property type="entry name" value="DNA breaking-rejoining enzymes"/>
    <property type="match status" value="1"/>
</dbReference>
<name>A0A2Z5GAH2_9BACT</name>
<dbReference type="InterPro" id="IPR013762">
    <property type="entry name" value="Integrase-like_cat_sf"/>
</dbReference>
<proteinExistence type="predicted"/>
<dbReference type="GO" id="GO:0015074">
    <property type="term" value="P:DNA integration"/>
    <property type="evidence" value="ECO:0007669"/>
    <property type="project" value="InterPro"/>
</dbReference>
<evidence type="ECO:0000313" key="3">
    <source>
        <dbReference type="EMBL" id="AXC15595.1"/>
    </source>
</evidence>
<dbReference type="Pfam" id="PF00589">
    <property type="entry name" value="Phage_integrase"/>
    <property type="match status" value="1"/>
</dbReference>
<evidence type="ECO:0000259" key="2">
    <source>
        <dbReference type="PROSITE" id="PS51898"/>
    </source>
</evidence>
<gene>
    <name evidence="3" type="ORF">ACPOL_6361</name>
</gene>
<dbReference type="InterPro" id="IPR002104">
    <property type="entry name" value="Integrase_catalytic"/>
</dbReference>
<sequence length="178" mass="19557">MLLGIKGSSPSALRARAVLLLFAIYGLRSGEVSRLLLSDFDWSAETFLVTHSKRGGRQPYPLQHEVGEAVLEYVVKCRPRTGSRHVFLTLHAPYRSVSPASLWALTSRRIKAAGIQCRRSGPHCLRHACATHLLQEGVSLKEIGDLLGHRSAISTGIYAKVDISMLRRVADFDLGGLL</sequence>
<dbReference type="GO" id="GO:0003677">
    <property type="term" value="F:DNA binding"/>
    <property type="evidence" value="ECO:0007669"/>
    <property type="project" value="InterPro"/>
</dbReference>